<dbReference type="FunFam" id="3.40.630.30:FF:000047">
    <property type="entry name" value="Acetyltransferase, GNAT family"/>
    <property type="match status" value="1"/>
</dbReference>
<dbReference type="SUPFAM" id="SSF55729">
    <property type="entry name" value="Acyl-CoA N-acyltransferases (Nat)"/>
    <property type="match status" value="1"/>
</dbReference>
<dbReference type="PANTHER" id="PTHR43441:SF2">
    <property type="entry name" value="FAMILY ACETYLTRANSFERASE, PUTATIVE (AFU_ORTHOLOGUE AFUA_7G00850)-RELATED"/>
    <property type="match status" value="1"/>
</dbReference>
<dbReference type="RefSeq" id="WP_200336413.1">
    <property type="nucleotide sequence ID" value="NZ_CP066786.1"/>
</dbReference>
<name>A0A7T7HKE0_9HYPH</name>
<sequence length="229" mass="25641">MSDLSGFVPRLRPQPVHQRGLYGTVEPYDEGEHGAALWQALGGSADAVNVLLRFFPQPDFSGPADFYAWLDQQNASGNWVTRVFRRAGDGAVVGMASYMRIDEANGAIEIGSVAHGPAMQRSPIATEVQYLMARHVFDDLGYRRYEWKCNSEHVVSRAAADRLGFTFEGIFRNHMVAKGKNRDTAWFSMIDSEWPAIRAAFETWLAPANFDAEGRQVRDLKSIREASRP</sequence>
<gene>
    <name evidence="2" type="ORF">JET14_01020</name>
</gene>
<dbReference type="PROSITE" id="PS51186">
    <property type="entry name" value="GNAT"/>
    <property type="match status" value="1"/>
</dbReference>
<keyword evidence="2" id="KW-0808">Transferase</keyword>
<dbReference type="InterPro" id="IPR051908">
    <property type="entry name" value="Ribosomal_N-acetyltransferase"/>
</dbReference>
<protein>
    <submittedName>
        <fullName evidence="2">GNAT family N-acetyltransferase</fullName>
    </submittedName>
</protein>
<dbReference type="AlphaFoldDB" id="A0A7T7HKE0"/>
<evidence type="ECO:0000313" key="3">
    <source>
        <dbReference type="Proteomes" id="UP000596083"/>
    </source>
</evidence>
<dbReference type="Proteomes" id="UP000596083">
    <property type="component" value="Chromosome"/>
</dbReference>
<dbReference type="Pfam" id="PF13302">
    <property type="entry name" value="Acetyltransf_3"/>
    <property type="match status" value="1"/>
</dbReference>
<dbReference type="InterPro" id="IPR000182">
    <property type="entry name" value="GNAT_dom"/>
</dbReference>
<evidence type="ECO:0000259" key="1">
    <source>
        <dbReference type="PROSITE" id="PS51186"/>
    </source>
</evidence>
<accession>A0A7T7HKE0</accession>
<organism evidence="2 3">
    <name type="scientific">Martelella lutilitoris</name>
    <dbReference type="NCBI Taxonomy" id="2583532"/>
    <lineage>
        <taxon>Bacteria</taxon>
        <taxon>Pseudomonadati</taxon>
        <taxon>Pseudomonadota</taxon>
        <taxon>Alphaproteobacteria</taxon>
        <taxon>Hyphomicrobiales</taxon>
        <taxon>Aurantimonadaceae</taxon>
        <taxon>Martelella</taxon>
    </lineage>
</organism>
<dbReference type="PANTHER" id="PTHR43441">
    <property type="entry name" value="RIBOSOMAL-PROTEIN-SERINE ACETYLTRANSFERASE"/>
    <property type="match status" value="1"/>
</dbReference>
<evidence type="ECO:0000313" key="2">
    <source>
        <dbReference type="EMBL" id="QQM30805.1"/>
    </source>
</evidence>
<dbReference type="GO" id="GO:0005737">
    <property type="term" value="C:cytoplasm"/>
    <property type="evidence" value="ECO:0007669"/>
    <property type="project" value="TreeGrafter"/>
</dbReference>
<proteinExistence type="predicted"/>
<dbReference type="KEGG" id="mlut:JET14_01020"/>
<dbReference type="GO" id="GO:1990189">
    <property type="term" value="F:protein N-terminal-serine acetyltransferase activity"/>
    <property type="evidence" value="ECO:0007669"/>
    <property type="project" value="TreeGrafter"/>
</dbReference>
<dbReference type="InterPro" id="IPR016181">
    <property type="entry name" value="Acyl_CoA_acyltransferase"/>
</dbReference>
<feature type="domain" description="N-acetyltransferase" evidence="1">
    <location>
        <begin position="35"/>
        <end position="183"/>
    </location>
</feature>
<reference evidence="2 3" key="1">
    <citation type="submission" date="2020-12" db="EMBL/GenBank/DDBJ databases">
        <authorList>
            <person name="Zheng R.K."/>
            <person name="Sun C.M."/>
        </authorList>
    </citation>
    <scope>NUCLEOTIDE SEQUENCE [LARGE SCALE GENOMIC DNA]</scope>
    <source>
        <strain evidence="2 3">ZRK001</strain>
    </source>
</reference>
<dbReference type="EMBL" id="CP066786">
    <property type="protein sequence ID" value="QQM30805.1"/>
    <property type="molecule type" value="Genomic_DNA"/>
</dbReference>
<dbReference type="Gene3D" id="3.40.630.30">
    <property type="match status" value="1"/>
</dbReference>
<dbReference type="GO" id="GO:0008999">
    <property type="term" value="F:protein-N-terminal-alanine acetyltransferase activity"/>
    <property type="evidence" value="ECO:0007669"/>
    <property type="project" value="TreeGrafter"/>
</dbReference>